<dbReference type="InterPro" id="IPR035461">
    <property type="entry name" value="GmhA/DiaA"/>
</dbReference>
<proteinExistence type="predicted"/>
<dbReference type="GO" id="GO:0097367">
    <property type="term" value="F:carbohydrate derivative binding"/>
    <property type="evidence" value="ECO:0007669"/>
    <property type="project" value="InterPro"/>
</dbReference>
<evidence type="ECO:0000313" key="2">
    <source>
        <dbReference type="EMBL" id="KZN70554.1"/>
    </source>
</evidence>
<keyword evidence="2" id="KW-0413">Isomerase</keyword>
<dbReference type="InterPro" id="IPR001347">
    <property type="entry name" value="SIS_dom"/>
</dbReference>
<feature type="domain" description="SIS" evidence="1">
    <location>
        <begin position="46"/>
        <end position="202"/>
    </location>
</feature>
<dbReference type="InterPro" id="IPR046348">
    <property type="entry name" value="SIS_dom_sf"/>
</dbReference>
<dbReference type="GO" id="GO:0016853">
    <property type="term" value="F:isomerase activity"/>
    <property type="evidence" value="ECO:0007669"/>
    <property type="project" value="UniProtKB-KW"/>
</dbReference>
<sequence length="203" mass="21759">MSNKQGAVSELPIKHPAESITQDYTATLSQVLTQLDGKQVAHLVDTLLEMKKSNGTLFICGNGGSAANAIHLANDFTFGIHPQGNALKVESLAANSSVLTCLGNDIGYENIFSHQLKVKANQHDVLLVLSGSGNSENIINAISQAKSIGMTTVGILGFKGGKAKPMLDQVFHFDIQDMQISEDTQVIIGHILMKALYQELKDV</sequence>
<protein>
    <submittedName>
        <fullName evidence="2">Phosphoheptose isomerase</fullName>
    </submittedName>
</protein>
<evidence type="ECO:0000313" key="3">
    <source>
        <dbReference type="Proteomes" id="UP000076661"/>
    </source>
</evidence>
<dbReference type="CDD" id="cd05006">
    <property type="entry name" value="SIS_GmhA"/>
    <property type="match status" value="1"/>
</dbReference>
<dbReference type="PANTHER" id="PTHR30390:SF8">
    <property type="entry name" value="SUGAR ISOMERASE (SIS)"/>
    <property type="match status" value="1"/>
</dbReference>
<comment type="caution">
    <text evidence="2">The sequence shown here is derived from an EMBL/GenBank/DDBJ whole genome shotgun (WGS) entry which is preliminary data.</text>
</comment>
<dbReference type="RefSeq" id="WP_063379645.1">
    <property type="nucleotide sequence ID" value="NZ_AUXX01000001.1"/>
</dbReference>
<dbReference type="Pfam" id="PF13580">
    <property type="entry name" value="SIS_2"/>
    <property type="match status" value="1"/>
</dbReference>
<dbReference type="SUPFAM" id="SSF53697">
    <property type="entry name" value="SIS domain"/>
    <property type="match status" value="1"/>
</dbReference>
<evidence type="ECO:0000259" key="1">
    <source>
        <dbReference type="PROSITE" id="PS51464"/>
    </source>
</evidence>
<reference evidence="2 3" key="1">
    <citation type="submission" date="2013-07" db="EMBL/GenBank/DDBJ databases">
        <title>Comparative Genomic and Metabolomic Analysis of Twelve Strains of Pseudoalteromonas luteoviolacea.</title>
        <authorList>
            <person name="Vynne N.G."/>
            <person name="Mansson M."/>
            <person name="Gram L."/>
        </authorList>
    </citation>
    <scope>NUCLEOTIDE SEQUENCE [LARGE SCALE GENOMIC DNA]</scope>
    <source>
        <strain evidence="2 3">S4060-1</strain>
    </source>
</reference>
<dbReference type="AlphaFoldDB" id="A0A167PGM6"/>
<dbReference type="PANTHER" id="PTHR30390">
    <property type="entry name" value="SEDOHEPTULOSE 7-PHOSPHATE ISOMERASE / DNAA INITIATOR-ASSOCIATING FACTOR FOR REPLICATION INITIATION"/>
    <property type="match status" value="1"/>
</dbReference>
<dbReference type="Proteomes" id="UP000076661">
    <property type="component" value="Unassembled WGS sequence"/>
</dbReference>
<accession>A0A167PGM6</accession>
<organism evidence="2 3">
    <name type="scientific">Pseudoalteromonas luteoviolacea S4060-1</name>
    <dbReference type="NCBI Taxonomy" id="1365257"/>
    <lineage>
        <taxon>Bacteria</taxon>
        <taxon>Pseudomonadati</taxon>
        <taxon>Pseudomonadota</taxon>
        <taxon>Gammaproteobacteria</taxon>
        <taxon>Alteromonadales</taxon>
        <taxon>Pseudoalteromonadaceae</taxon>
        <taxon>Pseudoalteromonas</taxon>
    </lineage>
</organism>
<name>A0A167PGM6_9GAMM</name>
<dbReference type="Gene3D" id="3.40.50.10490">
    <property type="entry name" value="Glucose-6-phosphate isomerase like protein, domain 1"/>
    <property type="match status" value="1"/>
</dbReference>
<dbReference type="InterPro" id="IPR050099">
    <property type="entry name" value="SIS_GmhA/DiaA_subfam"/>
</dbReference>
<gene>
    <name evidence="2" type="ORF">N478_01200</name>
</gene>
<dbReference type="PATRIC" id="fig|1365257.3.peg.251"/>
<dbReference type="GO" id="GO:1901135">
    <property type="term" value="P:carbohydrate derivative metabolic process"/>
    <property type="evidence" value="ECO:0007669"/>
    <property type="project" value="InterPro"/>
</dbReference>
<dbReference type="EMBL" id="AUXX01000001">
    <property type="protein sequence ID" value="KZN70554.1"/>
    <property type="molecule type" value="Genomic_DNA"/>
</dbReference>
<dbReference type="PROSITE" id="PS51464">
    <property type="entry name" value="SIS"/>
    <property type="match status" value="1"/>
</dbReference>